<evidence type="ECO:0008006" key="3">
    <source>
        <dbReference type="Google" id="ProtNLM"/>
    </source>
</evidence>
<dbReference type="EMBL" id="JBHSFV010000008">
    <property type="protein sequence ID" value="MFC4634857.1"/>
    <property type="molecule type" value="Genomic_DNA"/>
</dbReference>
<evidence type="ECO:0000313" key="1">
    <source>
        <dbReference type="EMBL" id="MFC4634857.1"/>
    </source>
</evidence>
<keyword evidence="2" id="KW-1185">Reference proteome</keyword>
<dbReference type="Proteomes" id="UP001596043">
    <property type="component" value="Unassembled WGS sequence"/>
</dbReference>
<accession>A0ABV9HYE4</accession>
<protein>
    <recommendedName>
        <fullName evidence="3">Phosphoenolpyruvate carboxylase</fullName>
    </recommendedName>
</protein>
<evidence type="ECO:0000313" key="2">
    <source>
        <dbReference type="Proteomes" id="UP001596043"/>
    </source>
</evidence>
<gene>
    <name evidence="1" type="ORF">ACFO3O_13130</name>
</gene>
<organism evidence="1 2">
    <name type="scientific">Dokdonia ponticola</name>
    <dbReference type="NCBI Taxonomy" id="2041041"/>
    <lineage>
        <taxon>Bacteria</taxon>
        <taxon>Pseudomonadati</taxon>
        <taxon>Bacteroidota</taxon>
        <taxon>Flavobacteriia</taxon>
        <taxon>Flavobacteriales</taxon>
        <taxon>Flavobacteriaceae</taxon>
        <taxon>Dokdonia</taxon>
    </lineage>
</organism>
<comment type="caution">
    <text evidence="1">The sequence shown here is derived from an EMBL/GenBank/DDBJ whole genome shotgun (WGS) entry which is preliminary data.</text>
</comment>
<dbReference type="RefSeq" id="WP_379979529.1">
    <property type="nucleotide sequence ID" value="NZ_JBHSFV010000008.1"/>
</dbReference>
<name>A0ABV9HYE4_9FLAO</name>
<sequence length="164" mass="18922">MKYISLIDELGITLNDIAQIDAAHIIRIQKQLKAKAVLENKSNLGELSELVSQLENQEIKEAHLFIESHLWLKNILLGKPEELTQKSFESTYNPRPVAAFSKVFISPFLIQTLKPTLTYILSKGKYHLLVRIASQERFFTEEVRQLIINFFTTRLNYANSYIAI</sequence>
<reference evidence="2" key="1">
    <citation type="journal article" date="2019" name="Int. J. Syst. Evol. Microbiol.">
        <title>The Global Catalogue of Microorganisms (GCM) 10K type strain sequencing project: providing services to taxonomists for standard genome sequencing and annotation.</title>
        <authorList>
            <consortium name="The Broad Institute Genomics Platform"/>
            <consortium name="The Broad Institute Genome Sequencing Center for Infectious Disease"/>
            <person name="Wu L."/>
            <person name="Ma J."/>
        </authorList>
    </citation>
    <scope>NUCLEOTIDE SEQUENCE [LARGE SCALE GENOMIC DNA]</scope>
    <source>
        <strain evidence="2">YJ-61-S</strain>
    </source>
</reference>
<proteinExistence type="predicted"/>